<dbReference type="NCBIfam" id="TIGR01068">
    <property type="entry name" value="thioredoxin"/>
    <property type="match status" value="1"/>
</dbReference>
<evidence type="ECO:0000256" key="5">
    <source>
        <dbReference type="ARBA" id="ARBA00023157"/>
    </source>
</evidence>
<dbReference type="Proteomes" id="UP000214880">
    <property type="component" value="Unassembled WGS sequence"/>
</dbReference>
<feature type="active site" description="Nucleophile" evidence="9">
    <location>
        <position position="32"/>
    </location>
</feature>
<feature type="active site" description="Nucleophile" evidence="9">
    <location>
        <position position="35"/>
    </location>
</feature>
<evidence type="ECO:0000256" key="2">
    <source>
        <dbReference type="ARBA" id="ARBA00020570"/>
    </source>
</evidence>
<dbReference type="CDD" id="cd02947">
    <property type="entry name" value="TRX_family"/>
    <property type="match status" value="1"/>
</dbReference>
<keyword evidence="5 10" id="KW-1015">Disulfide bond</keyword>
<dbReference type="PANTHER" id="PTHR45663">
    <property type="entry name" value="GEO12009P1"/>
    <property type="match status" value="1"/>
</dbReference>
<dbReference type="Gene3D" id="3.40.30.10">
    <property type="entry name" value="Glutaredoxin"/>
    <property type="match status" value="1"/>
</dbReference>
<dbReference type="GO" id="GO:0015035">
    <property type="term" value="F:protein-disulfide reductase activity"/>
    <property type="evidence" value="ECO:0007669"/>
    <property type="project" value="UniProtKB-UniRule"/>
</dbReference>
<protein>
    <recommendedName>
        <fullName evidence="2 7">Thioredoxin</fullName>
    </recommendedName>
</protein>
<dbReference type="InterPro" id="IPR017937">
    <property type="entry name" value="Thioredoxin_CS"/>
</dbReference>
<dbReference type="STRING" id="146817.SAMN04488502_101743"/>
<feature type="site" description="Contributes to redox potential value" evidence="9">
    <location>
        <position position="33"/>
    </location>
</feature>
<dbReference type="GO" id="GO:0045454">
    <property type="term" value="P:cell redox homeostasis"/>
    <property type="evidence" value="ECO:0007669"/>
    <property type="project" value="TreeGrafter"/>
</dbReference>
<evidence type="ECO:0000256" key="8">
    <source>
        <dbReference type="PIRNR" id="PIRNR000077"/>
    </source>
</evidence>
<dbReference type="InterPro" id="IPR005746">
    <property type="entry name" value="Thioredoxin"/>
</dbReference>
<sequence>MAVININGENDFNEKVLQADKPTLVDFWAPWCGPCKLVGPEVEAVADQHAGTAVVAKVNVDENQTLASRYNVMGVPTLLVIKNGQEVNRIVGYRPRAEISAALNGAK</sequence>
<dbReference type="InterPro" id="IPR013766">
    <property type="entry name" value="Thioredoxin_domain"/>
</dbReference>
<keyword evidence="13" id="KW-1185">Reference proteome</keyword>
<reference evidence="12 13" key="1">
    <citation type="submission" date="2016-10" db="EMBL/GenBank/DDBJ databases">
        <authorList>
            <person name="de Groot N.N."/>
        </authorList>
    </citation>
    <scope>NUCLEOTIDE SEQUENCE [LARGE SCALE GENOMIC DNA]</scope>
    <source>
        <strain evidence="12 13">DSM 1736</strain>
    </source>
</reference>
<dbReference type="PANTHER" id="PTHR45663:SF11">
    <property type="entry name" value="GEO12009P1"/>
    <property type="match status" value="1"/>
</dbReference>
<keyword evidence="6 10" id="KW-0676">Redox-active center</keyword>
<feature type="disulfide bond" description="Redox-active" evidence="10">
    <location>
        <begin position="32"/>
        <end position="35"/>
    </location>
</feature>
<organism evidence="12 13">
    <name type="scientific">Dendrosporobacter quercicolus</name>
    <dbReference type="NCBI Taxonomy" id="146817"/>
    <lineage>
        <taxon>Bacteria</taxon>
        <taxon>Bacillati</taxon>
        <taxon>Bacillota</taxon>
        <taxon>Negativicutes</taxon>
        <taxon>Selenomonadales</taxon>
        <taxon>Sporomusaceae</taxon>
        <taxon>Dendrosporobacter</taxon>
    </lineage>
</organism>
<evidence type="ECO:0000313" key="13">
    <source>
        <dbReference type="Proteomes" id="UP000214880"/>
    </source>
</evidence>
<dbReference type="FunFam" id="3.40.30.10:FF:000001">
    <property type="entry name" value="Thioredoxin"/>
    <property type="match status" value="1"/>
</dbReference>
<dbReference type="PROSITE" id="PS00194">
    <property type="entry name" value="THIOREDOXIN_1"/>
    <property type="match status" value="1"/>
</dbReference>
<evidence type="ECO:0000256" key="4">
    <source>
        <dbReference type="ARBA" id="ARBA00022982"/>
    </source>
</evidence>
<dbReference type="PRINTS" id="PR00421">
    <property type="entry name" value="THIOREDOXIN"/>
</dbReference>
<feature type="site" description="Contributes to redox potential value" evidence="9">
    <location>
        <position position="34"/>
    </location>
</feature>
<gene>
    <name evidence="12" type="ORF">SAMN04488502_101743</name>
</gene>
<evidence type="ECO:0000256" key="6">
    <source>
        <dbReference type="ARBA" id="ARBA00023284"/>
    </source>
</evidence>
<dbReference type="AlphaFoldDB" id="A0A1G9MNH2"/>
<accession>A0A1G9MNH2</accession>
<feature type="site" description="Deprotonates C-terminal active site Cys" evidence="9">
    <location>
        <position position="26"/>
    </location>
</feature>
<dbReference type="PIRSF" id="PIRSF000077">
    <property type="entry name" value="Thioredoxin"/>
    <property type="match status" value="1"/>
</dbReference>
<evidence type="ECO:0000256" key="3">
    <source>
        <dbReference type="ARBA" id="ARBA00022448"/>
    </source>
</evidence>
<evidence type="ECO:0000256" key="9">
    <source>
        <dbReference type="PIRSR" id="PIRSR000077-1"/>
    </source>
</evidence>
<dbReference type="SUPFAM" id="SSF52833">
    <property type="entry name" value="Thioredoxin-like"/>
    <property type="match status" value="1"/>
</dbReference>
<dbReference type="OrthoDB" id="9790390at2"/>
<comment type="similarity">
    <text evidence="1 8">Belongs to the thioredoxin family.</text>
</comment>
<dbReference type="GO" id="GO:0005829">
    <property type="term" value="C:cytosol"/>
    <property type="evidence" value="ECO:0007669"/>
    <property type="project" value="TreeGrafter"/>
</dbReference>
<evidence type="ECO:0000256" key="10">
    <source>
        <dbReference type="PIRSR" id="PIRSR000077-4"/>
    </source>
</evidence>
<name>A0A1G9MNH2_9FIRM</name>
<evidence type="ECO:0000313" key="12">
    <source>
        <dbReference type="EMBL" id="SDL75674.1"/>
    </source>
</evidence>
<dbReference type="RefSeq" id="WP_092068421.1">
    <property type="nucleotide sequence ID" value="NZ_FNHB01000001.1"/>
</dbReference>
<feature type="domain" description="Thioredoxin" evidence="11">
    <location>
        <begin position="1"/>
        <end position="107"/>
    </location>
</feature>
<keyword evidence="3" id="KW-0813">Transport</keyword>
<dbReference type="EMBL" id="FNHB01000001">
    <property type="protein sequence ID" value="SDL75674.1"/>
    <property type="molecule type" value="Genomic_DNA"/>
</dbReference>
<dbReference type="PROSITE" id="PS51352">
    <property type="entry name" value="THIOREDOXIN_2"/>
    <property type="match status" value="1"/>
</dbReference>
<dbReference type="InterPro" id="IPR036249">
    <property type="entry name" value="Thioredoxin-like_sf"/>
</dbReference>
<keyword evidence="4" id="KW-0249">Electron transport</keyword>
<evidence type="ECO:0000259" key="11">
    <source>
        <dbReference type="PROSITE" id="PS51352"/>
    </source>
</evidence>
<proteinExistence type="inferred from homology"/>
<dbReference type="Pfam" id="PF00085">
    <property type="entry name" value="Thioredoxin"/>
    <property type="match status" value="1"/>
</dbReference>
<evidence type="ECO:0000256" key="7">
    <source>
        <dbReference type="NCBIfam" id="TIGR01068"/>
    </source>
</evidence>
<evidence type="ECO:0000256" key="1">
    <source>
        <dbReference type="ARBA" id="ARBA00008987"/>
    </source>
</evidence>